<evidence type="ECO:0000313" key="1">
    <source>
        <dbReference type="EMBL" id="KAA5539122.1"/>
    </source>
</evidence>
<dbReference type="Gene3D" id="1.25.40.290">
    <property type="entry name" value="ARM repeat domains"/>
    <property type="match status" value="1"/>
</dbReference>
<dbReference type="Pfam" id="PF08713">
    <property type="entry name" value="DNA_alkylation"/>
    <property type="match status" value="1"/>
</dbReference>
<dbReference type="InterPro" id="IPR016024">
    <property type="entry name" value="ARM-type_fold"/>
</dbReference>
<sequence>MALIKDIYSPTFYDRLADSLQAEVSGFNKTTFLRQIFTPAFATMEWKQRLKHTTQVLHTFFPVVFPESVALLPRIINRLKADGFREGRLEFMFLPDYIETYGLHDFDNAVHALEFTTQYISCEFAVRPFLLKYGERMMQQMLQWSSHPSSSVRRLASEGSRPRLPWGLGVPALKKDPSPILPILENLKNDPSESVRRSVANNLNDISKDHPELVLHLAATWKNTTPETNAILKHACRTLLKQSHPAALSHFGLASTQLEVSGFEVLTPQVSIGSNLEFRFVVQNKADTARTIRLEYALYYRKHKGQLSKKVFKISERIYGPGEMAVIVRKQSFRTITTRTFYVGEHQVAVLVNGQETKTQTFTLVASILEFSGTE</sequence>
<keyword evidence="2" id="KW-1185">Reference proteome</keyword>
<evidence type="ECO:0000313" key="2">
    <source>
        <dbReference type="Proteomes" id="UP000323426"/>
    </source>
</evidence>
<dbReference type="RefSeq" id="WP_150093233.1">
    <property type="nucleotide sequence ID" value="NZ_VWSF01000035.1"/>
</dbReference>
<comment type="caution">
    <text evidence="1">The sequence shown here is derived from an EMBL/GenBank/DDBJ whole genome shotgun (WGS) entry which is preliminary data.</text>
</comment>
<dbReference type="Proteomes" id="UP000323426">
    <property type="component" value="Unassembled WGS sequence"/>
</dbReference>
<gene>
    <name evidence="1" type="ORF">F0145_24965</name>
</gene>
<dbReference type="InterPro" id="IPR014825">
    <property type="entry name" value="DNA_alkylation"/>
</dbReference>
<organism evidence="1 2">
    <name type="scientific">Adhaeribacter rhizoryzae</name>
    <dbReference type="NCBI Taxonomy" id="2607907"/>
    <lineage>
        <taxon>Bacteria</taxon>
        <taxon>Pseudomonadati</taxon>
        <taxon>Bacteroidota</taxon>
        <taxon>Cytophagia</taxon>
        <taxon>Cytophagales</taxon>
        <taxon>Hymenobacteraceae</taxon>
        <taxon>Adhaeribacter</taxon>
    </lineage>
</organism>
<reference evidence="1 2" key="1">
    <citation type="submission" date="2019-09" db="EMBL/GenBank/DDBJ databases">
        <title>Genome sequence and assembly of Adhaeribacter sp.</title>
        <authorList>
            <person name="Chhetri G."/>
        </authorList>
    </citation>
    <scope>NUCLEOTIDE SEQUENCE [LARGE SCALE GENOMIC DNA]</scope>
    <source>
        <strain evidence="1 2">DK36</strain>
    </source>
</reference>
<proteinExistence type="predicted"/>
<dbReference type="AlphaFoldDB" id="A0A5M6CYP5"/>
<dbReference type="PROSITE" id="PS50077">
    <property type="entry name" value="HEAT_REPEAT"/>
    <property type="match status" value="1"/>
</dbReference>
<name>A0A5M6CYP5_9BACT</name>
<dbReference type="SUPFAM" id="SSF48371">
    <property type="entry name" value="ARM repeat"/>
    <property type="match status" value="1"/>
</dbReference>
<dbReference type="InterPro" id="IPR021133">
    <property type="entry name" value="HEAT_type_2"/>
</dbReference>
<accession>A0A5M6CYP5</accession>
<protein>
    <submittedName>
        <fullName evidence="1">DNA alkylation repair protein</fullName>
    </submittedName>
</protein>
<dbReference type="EMBL" id="VWSF01000035">
    <property type="protein sequence ID" value="KAA5539122.1"/>
    <property type="molecule type" value="Genomic_DNA"/>
</dbReference>